<evidence type="ECO:0000256" key="1">
    <source>
        <dbReference type="ARBA" id="ARBA00004141"/>
    </source>
</evidence>
<evidence type="ECO:0000256" key="3">
    <source>
        <dbReference type="ARBA" id="ARBA00022692"/>
    </source>
</evidence>
<evidence type="ECO:0000256" key="7">
    <source>
        <dbReference type="ARBA" id="ARBA00038477"/>
    </source>
</evidence>
<keyword evidence="6 9" id="KW-0472">Membrane</keyword>
<feature type="transmembrane region" description="Helical" evidence="9">
    <location>
        <begin position="225"/>
        <end position="245"/>
    </location>
</feature>
<comment type="similarity">
    <text evidence="7">Belongs to the MIP/aquaporin (TC 1.A.8) family. TIP (TC 1.A.8.10) subfamily.</text>
</comment>
<feature type="transmembrane region" description="Helical" evidence="9">
    <location>
        <begin position="23"/>
        <end position="44"/>
    </location>
</feature>
<dbReference type="PROSITE" id="PS00221">
    <property type="entry name" value="MIP"/>
    <property type="match status" value="1"/>
</dbReference>
<dbReference type="AlphaFoldDB" id="A0A427B084"/>
<feature type="transmembrane region" description="Helical" evidence="9">
    <location>
        <begin position="179"/>
        <end position="201"/>
    </location>
</feature>
<evidence type="ECO:0000256" key="9">
    <source>
        <dbReference type="SAM" id="Phobius"/>
    </source>
</evidence>
<keyword evidence="2 8" id="KW-0813">Transport</keyword>
<evidence type="ECO:0000313" key="10">
    <source>
        <dbReference type="EMBL" id="RRT81835.1"/>
    </source>
</evidence>
<dbReference type="InterPro" id="IPR000425">
    <property type="entry name" value="MIP"/>
</dbReference>
<dbReference type="CDD" id="cd00333">
    <property type="entry name" value="MIP"/>
    <property type="match status" value="1"/>
</dbReference>
<feature type="transmembrane region" description="Helical" evidence="9">
    <location>
        <begin position="152"/>
        <end position="172"/>
    </location>
</feature>
<dbReference type="SUPFAM" id="SSF81338">
    <property type="entry name" value="Aquaporin-like"/>
    <property type="match status" value="1"/>
</dbReference>
<name>A0A427B084_ENSVE</name>
<reference evidence="10 11" key="1">
    <citation type="journal article" date="2014" name="Agronomy (Basel)">
        <title>A Draft Genome Sequence for Ensete ventricosum, the Drought-Tolerant Tree Against Hunger.</title>
        <authorList>
            <person name="Harrison J."/>
            <person name="Moore K.A."/>
            <person name="Paszkiewicz K."/>
            <person name="Jones T."/>
            <person name="Grant M."/>
            <person name="Ambacheew D."/>
            <person name="Muzemil S."/>
            <person name="Studholme D.J."/>
        </authorList>
    </citation>
    <scope>NUCLEOTIDE SEQUENCE [LARGE SCALE GENOMIC DNA]</scope>
</reference>
<evidence type="ECO:0000313" key="11">
    <source>
        <dbReference type="Proteomes" id="UP000287651"/>
    </source>
</evidence>
<proteinExistence type="inferred from homology"/>
<comment type="subcellular location">
    <subcellularLocation>
        <location evidence="1">Membrane</location>
        <topology evidence="1">Multi-pass membrane protein</topology>
    </subcellularLocation>
</comment>
<dbReference type="PRINTS" id="PR00783">
    <property type="entry name" value="MINTRINSICP"/>
</dbReference>
<gene>
    <name evidence="10" type="ORF">B296_00019232</name>
</gene>
<dbReference type="Proteomes" id="UP000287651">
    <property type="component" value="Unassembled WGS sequence"/>
</dbReference>
<evidence type="ECO:0000256" key="8">
    <source>
        <dbReference type="RuleBase" id="RU000477"/>
    </source>
</evidence>
<dbReference type="PANTHER" id="PTHR45665:SF21">
    <property type="entry name" value="AQUAPORIN TIP1-3"/>
    <property type="match status" value="1"/>
</dbReference>
<keyword evidence="5" id="KW-0346">Stress response</keyword>
<organism evidence="10 11">
    <name type="scientific">Ensete ventricosum</name>
    <name type="common">Abyssinian banana</name>
    <name type="synonym">Musa ensete</name>
    <dbReference type="NCBI Taxonomy" id="4639"/>
    <lineage>
        <taxon>Eukaryota</taxon>
        <taxon>Viridiplantae</taxon>
        <taxon>Streptophyta</taxon>
        <taxon>Embryophyta</taxon>
        <taxon>Tracheophyta</taxon>
        <taxon>Spermatophyta</taxon>
        <taxon>Magnoliopsida</taxon>
        <taxon>Liliopsida</taxon>
        <taxon>Zingiberales</taxon>
        <taxon>Musaceae</taxon>
        <taxon>Ensete</taxon>
    </lineage>
</organism>
<dbReference type="PANTHER" id="PTHR45665">
    <property type="entry name" value="AQUAPORIN-8"/>
    <property type="match status" value="1"/>
</dbReference>
<feature type="transmembrane region" description="Helical" evidence="9">
    <location>
        <begin position="64"/>
        <end position="87"/>
    </location>
</feature>
<comment type="caution">
    <text evidence="10">The sequence shown here is derived from an EMBL/GenBank/DDBJ whole genome shotgun (WGS) entry which is preliminary data.</text>
</comment>
<dbReference type="EMBL" id="AMZH03000815">
    <property type="protein sequence ID" value="RRT81835.1"/>
    <property type="molecule type" value="Genomic_DNA"/>
</dbReference>
<dbReference type="FunFam" id="1.20.1080.10:FF:000002">
    <property type="entry name" value="Probable aquaporin TIP1-1"/>
    <property type="match status" value="1"/>
</dbReference>
<dbReference type="Gene3D" id="1.20.1080.10">
    <property type="entry name" value="Glycerol uptake facilitator protein"/>
    <property type="match status" value="1"/>
</dbReference>
<dbReference type="Pfam" id="PF00230">
    <property type="entry name" value="MIP"/>
    <property type="match status" value="1"/>
</dbReference>
<accession>A0A427B084</accession>
<feature type="transmembrane region" description="Helical" evidence="9">
    <location>
        <begin position="108"/>
        <end position="132"/>
    </location>
</feature>
<evidence type="ECO:0000256" key="5">
    <source>
        <dbReference type="ARBA" id="ARBA00023016"/>
    </source>
</evidence>
<keyword evidence="4 9" id="KW-1133">Transmembrane helix</keyword>
<keyword evidence="3 8" id="KW-0812">Transmembrane</keyword>
<evidence type="ECO:0008006" key="12">
    <source>
        <dbReference type="Google" id="ProtNLM"/>
    </source>
</evidence>
<evidence type="ECO:0000256" key="2">
    <source>
        <dbReference type="ARBA" id="ARBA00022448"/>
    </source>
</evidence>
<sequence length="260" mass="26985">MPILRITIGTAEEARHPSALKAALAEFISVLIFVFAGQGSGMAFSKLRLFLPNKLTDDGSATPAGVVAASLAHGFGLFVAVAVGANISGGHVNPAVTFGAFLGGNITLLRGILYWIAQLLGSVVACLLLKFATGGLETTPFSVSSGVTVWNALVFEIVMTFGLVYTVYATAIDPKKGNLGIIAPLAIGLIVGANILAGGAFDSASMNPAVSFGPAVVSWTWDKHWVYWVGPLLGGGIAALVYDGVFIRFGTHEQLPTTDY</sequence>
<dbReference type="GO" id="GO:0015250">
    <property type="term" value="F:water channel activity"/>
    <property type="evidence" value="ECO:0007669"/>
    <property type="project" value="TreeGrafter"/>
</dbReference>
<dbReference type="GO" id="GO:0016020">
    <property type="term" value="C:membrane"/>
    <property type="evidence" value="ECO:0007669"/>
    <property type="project" value="UniProtKB-SubCell"/>
</dbReference>
<evidence type="ECO:0000256" key="4">
    <source>
        <dbReference type="ARBA" id="ARBA00022989"/>
    </source>
</evidence>
<protein>
    <recommendedName>
        <fullName evidence="12">Aquaporin</fullName>
    </recommendedName>
</protein>
<dbReference type="InterPro" id="IPR023271">
    <property type="entry name" value="Aquaporin-like"/>
</dbReference>
<evidence type="ECO:0000256" key="6">
    <source>
        <dbReference type="ARBA" id="ARBA00023136"/>
    </source>
</evidence>
<dbReference type="InterPro" id="IPR022357">
    <property type="entry name" value="MIP_CS"/>
</dbReference>
<dbReference type="InterPro" id="IPR034294">
    <property type="entry name" value="Aquaporin_transptr"/>
</dbReference>